<keyword evidence="1" id="KW-0812">Transmembrane</keyword>
<gene>
    <name evidence="2" type="ORF">SAMN06265340_10183</name>
</gene>
<dbReference type="Gene3D" id="3.30.700.10">
    <property type="entry name" value="Glycoprotein, Type 4 Pilin"/>
    <property type="match status" value="1"/>
</dbReference>
<sequence length="118" mass="13138">MEDRGFTLIELLIAVAIIFILAAVSISYYTKYKRNAEVANLQKMLTTCARQLCGDYCNNSASNQTICQFEGYNGSCKVIIDSEGIVRFENGECIYQKDSLDIKCTLNPASGKIDCWAL</sequence>
<keyword evidence="1" id="KW-1133">Transmembrane helix</keyword>
<evidence type="ECO:0000313" key="3">
    <source>
        <dbReference type="Proteomes" id="UP000198405"/>
    </source>
</evidence>
<organism evidence="2 3">
    <name type="scientific">Desulfurobacterium atlanticum</name>
    <dbReference type="NCBI Taxonomy" id="240169"/>
    <lineage>
        <taxon>Bacteria</taxon>
        <taxon>Pseudomonadati</taxon>
        <taxon>Aquificota</taxon>
        <taxon>Aquificia</taxon>
        <taxon>Desulfurobacteriales</taxon>
        <taxon>Desulfurobacteriaceae</taxon>
        <taxon>Desulfurobacterium</taxon>
    </lineage>
</organism>
<name>A0A238XNU4_9BACT</name>
<dbReference type="Proteomes" id="UP000198405">
    <property type="component" value="Unassembled WGS sequence"/>
</dbReference>
<reference evidence="3" key="1">
    <citation type="submission" date="2017-06" db="EMBL/GenBank/DDBJ databases">
        <authorList>
            <person name="Varghese N."/>
            <person name="Submissions S."/>
        </authorList>
    </citation>
    <scope>NUCLEOTIDE SEQUENCE [LARGE SCALE GENOMIC DNA]</scope>
    <source>
        <strain evidence="3">DSM 15668</strain>
    </source>
</reference>
<dbReference type="NCBIfam" id="TIGR02532">
    <property type="entry name" value="IV_pilin_GFxxxE"/>
    <property type="match status" value="1"/>
</dbReference>
<keyword evidence="1" id="KW-0472">Membrane</keyword>
<feature type="transmembrane region" description="Helical" evidence="1">
    <location>
        <begin position="6"/>
        <end position="29"/>
    </location>
</feature>
<evidence type="ECO:0000313" key="2">
    <source>
        <dbReference type="EMBL" id="SNR59679.1"/>
    </source>
</evidence>
<dbReference type="AlphaFoldDB" id="A0A238XNU4"/>
<dbReference type="EMBL" id="FZOB01000001">
    <property type="protein sequence ID" value="SNR59679.1"/>
    <property type="molecule type" value="Genomic_DNA"/>
</dbReference>
<keyword evidence="3" id="KW-1185">Reference proteome</keyword>
<dbReference type="PROSITE" id="PS00409">
    <property type="entry name" value="PROKAR_NTER_METHYL"/>
    <property type="match status" value="1"/>
</dbReference>
<protein>
    <submittedName>
        <fullName evidence="2">Prepilin-type N-terminal cleavage/methylation domain-containing protein</fullName>
    </submittedName>
</protein>
<dbReference type="RefSeq" id="WP_089322120.1">
    <property type="nucleotide sequence ID" value="NZ_FZOB01000001.1"/>
</dbReference>
<dbReference type="InterPro" id="IPR012902">
    <property type="entry name" value="N_methyl_site"/>
</dbReference>
<accession>A0A238XNU4</accession>
<dbReference type="InterPro" id="IPR045584">
    <property type="entry name" value="Pilin-like"/>
</dbReference>
<dbReference type="Pfam" id="PF07963">
    <property type="entry name" value="N_methyl"/>
    <property type="match status" value="1"/>
</dbReference>
<dbReference type="SUPFAM" id="SSF54523">
    <property type="entry name" value="Pili subunits"/>
    <property type="match status" value="1"/>
</dbReference>
<evidence type="ECO:0000256" key="1">
    <source>
        <dbReference type="SAM" id="Phobius"/>
    </source>
</evidence>
<proteinExistence type="predicted"/>